<dbReference type="InterPro" id="IPR006626">
    <property type="entry name" value="PbH1"/>
</dbReference>
<dbReference type="AlphaFoldDB" id="A0A2K8MN33"/>
<dbReference type="SMART" id="SM00710">
    <property type="entry name" value="PbH1"/>
    <property type="match status" value="6"/>
</dbReference>
<dbReference type="KEGG" id="sphc:CVN68_16345"/>
<dbReference type="EMBL" id="CP024923">
    <property type="protein sequence ID" value="ATY33339.1"/>
    <property type="molecule type" value="Genomic_DNA"/>
</dbReference>
<evidence type="ECO:0000313" key="2">
    <source>
        <dbReference type="EMBL" id="ATY33339.1"/>
    </source>
</evidence>
<dbReference type="InterPro" id="IPR012334">
    <property type="entry name" value="Pectin_lyas_fold"/>
</dbReference>
<feature type="domain" description="Rhamnogalacturonase A/B/Epimerase-like pectate lyase" evidence="1">
    <location>
        <begin position="5"/>
        <end position="84"/>
    </location>
</feature>
<dbReference type="Gene3D" id="2.160.20.10">
    <property type="entry name" value="Single-stranded right-handed beta-helix, Pectin lyase-like"/>
    <property type="match status" value="1"/>
</dbReference>
<protein>
    <recommendedName>
        <fullName evidence="1">Rhamnogalacturonase A/B/Epimerase-like pectate lyase domain-containing protein</fullName>
    </recommendedName>
</protein>
<dbReference type="InterPro" id="IPR011050">
    <property type="entry name" value="Pectin_lyase_fold/virulence"/>
</dbReference>
<dbReference type="InterPro" id="IPR024535">
    <property type="entry name" value="RHGA/B-epi-like_pectate_lyase"/>
</dbReference>
<keyword evidence="3" id="KW-1185">Reference proteome</keyword>
<dbReference type="OrthoDB" id="2501352at2"/>
<dbReference type="Pfam" id="PF12708">
    <property type="entry name" value="Pect-lyase_RHGA_epim"/>
    <property type="match status" value="1"/>
</dbReference>
<accession>A0A2K8MN33</accession>
<evidence type="ECO:0000313" key="3">
    <source>
        <dbReference type="Proteomes" id="UP000229081"/>
    </source>
</evidence>
<dbReference type="RefSeq" id="WP_100283143.1">
    <property type="nucleotide sequence ID" value="NZ_CP024923.1"/>
</dbReference>
<name>A0A2K8MN33_9SPHN</name>
<gene>
    <name evidence="2" type="ORF">CVN68_16345</name>
</gene>
<dbReference type="SUPFAM" id="SSF51126">
    <property type="entry name" value="Pectin lyase-like"/>
    <property type="match status" value="1"/>
</dbReference>
<evidence type="ECO:0000259" key="1">
    <source>
        <dbReference type="Pfam" id="PF12708"/>
    </source>
</evidence>
<reference evidence="2 3" key="1">
    <citation type="submission" date="2017-11" db="EMBL/GenBank/DDBJ databases">
        <title>Complete genome sequence of Sphingomonas sp. Strain Cra20, a psychrotolerant potential plant growth promoting rhizobacteria.</title>
        <authorList>
            <person name="Luo Y."/>
        </authorList>
    </citation>
    <scope>NUCLEOTIDE SEQUENCE [LARGE SCALE GENOMIC DNA]</scope>
    <source>
        <strain evidence="2 3">Cra20</strain>
    </source>
</reference>
<dbReference type="Proteomes" id="UP000229081">
    <property type="component" value="Chromosome"/>
</dbReference>
<organism evidence="2 3">
    <name type="scientific">Sphingomonas psychrotolerans</name>
    <dbReference type="NCBI Taxonomy" id="1327635"/>
    <lineage>
        <taxon>Bacteria</taxon>
        <taxon>Pseudomonadati</taxon>
        <taxon>Pseudomonadota</taxon>
        <taxon>Alphaproteobacteria</taxon>
        <taxon>Sphingomonadales</taxon>
        <taxon>Sphingomonadaceae</taxon>
        <taxon>Sphingomonas</taxon>
    </lineage>
</organism>
<sequence>MTTSVDVTSFGAVGDGITDDSAAFAAALGSTASQIIVPPGIYCVENVQLPAGKHLQGAGPGQTTLKIVSGSSYNILTASLANSVAVTGMTLDDTGATGTSHGLFVSQCADVLLLDISTRNTPGHGIWLYDSPRARVDRIFIEAAGDWGMHVGGGNSVFSTYSNIHTRNCATIGVRARDCALLTFSNISGSGNGGDSTTMSFYNANWCLASNITEYDGALGDTVVIAGDSIGTWIRGVTAKNGGGHGASISATETGAPVDCHIVDAYFENQGECLGCITDQGEGNQPSNCSIRNVRGRNPGTVNPSEAFAISNAVNCVITGSVIDTQGNMLYAVQEHNGVGSSANNRFEIDNWVPGTSGYFSLASPTSTIVHTRLERGYVQKSDVDYNWDPAVDARQISFDAPLTANRNLVLAPSWSGDRVRVVRSASGSFTLAVKQGGTTLKILNAAGDWVELYFDGTNWRLAADS</sequence>
<proteinExistence type="predicted"/>